<proteinExistence type="predicted"/>
<comment type="caution">
    <text evidence="5">The sequence shown here is derived from an EMBL/GenBank/DDBJ whole genome shotgun (WGS) entry which is preliminary data.</text>
</comment>
<dbReference type="InterPro" id="IPR029018">
    <property type="entry name" value="Hex-like_dom2"/>
</dbReference>
<dbReference type="InterPro" id="IPR015882">
    <property type="entry name" value="HEX_bac_N"/>
</dbReference>
<keyword evidence="3" id="KW-0732">Signal</keyword>
<dbReference type="Proteomes" id="UP000324800">
    <property type="component" value="Unassembled WGS sequence"/>
</dbReference>
<evidence type="ECO:0000259" key="4">
    <source>
        <dbReference type="Pfam" id="PF02838"/>
    </source>
</evidence>
<accession>A0A5J4V073</accession>
<keyword evidence="2" id="KW-0326">Glycosidase</keyword>
<feature type="domain" description="Beta-hexosaminidase bacterial type N-terminal" evidence="4">
    <location>
        <begin position="20"/>
        <end position="113"/>
    </location>
</feature>
<dbReference type="EMBL" id="SNRW01011231">
    <property type="protein sequence ID" value="KAA6375435.1"/>
    <property type="molecule type" value="Genomic_DNA"/>
</dbReference>
<name>A0A5J4V073_9EUKA</name>
<evidence type="ECO:0000256" key="2">
    <source>
        <dbReference type="ARBA" id="ARBA00023295"/>
    </source>
</evidence>
<evidence type="ECO:0000313" key="6">
    <source>
        <dbReference type="Proteomes" id="UP000324800"/>
    </source>
</evidence>
<protein>
    <recommendedName>
        <fullName evidence="4">Beta-hexosaminidase bacterial type N-terminal domain-containing protein</fullName>
    </recommendedName>
</protein>
<dbReference type="Pfam" id="PF02838">
    <property type="entry name" value="Glyco_hydro_20b"/>
    <property type="match status" value="1"/>
</dbReference>
<gene>
    <name evidence="5" type="ORF">EZS28_029039</name>
</gene>
<reference evidence="5 6" key="1">
    <citation type="submission" date="2019-03" db="EMBL/GenBank/DDBJ databases">
        <title>Single cell metagenomics reveals metabolic interactions within the superorganism composed of flagellate Streblomastix strix and complex community of Bacteroidetes bacteria on its surface.</title>
        <authorList>
            <person name="Treitli S.C."/>
            <person name="Kolisko M."/>
            <person name="Husnik F."/>
            <person name="Keeling P."/>
            <person name="Hampl V."/>
        </authorList>
    </citation>
    <scope>NUCLEOTIDE SEQUENCE [LARGE SCALE GENOMIC DNA]</scope>
    <source>
        <strain evidence="5">ST1C</strain>
    </source>
</reference>
<feature type="chain" id="PRO_5023880405" description="Beta-hexosaminidase bacterial type N-terminal domain-containing protein" evidence="3">
    <location>
        <begin position="16"/>
        <end position="156"/>
    </location>
</feature>
<organism evidence="5 6">
    <name type="scientific">Streblomastix strix</name>
    <dbReference type="NCBI Taxonomy" id="222440"/>
    <lineage>
        <taxon>Eukaryota</taxon>
        <taxon>Metamonada</taxon>
        <taxon>Preaxostyla</taxon>
        <taxon>Oxymonadida</taxon>
        <taxon>Streblomastigidae</taxon>
        <taxon>Streblomastix</taxon>
    </lineage>
</organism>
<feature type="signal peptide" evidence="3">
    <location>
        <begin position="1"/>
        <end position="15"/>
    </location>
</feature>
<dbReference type="GO" id="GO:0016798">
    <property type="term" value="F:hydrolase activity, acting on glycosyl bonds"/>
    <property type="evidence" value="ECO:0007669"/>
    <property type="project" value="UniProtKB-KW"/>
</dbReference>
<sequence>MKVIVVLLMLSFASAAENAYNIVPRPAVLTPLQGHFAFTKATTIVVPQIVDKQLSQLVFLAAKAITEMFEKSAGFNYNPIELRDPVLDEAVDVVAFDLTPDIANPEGYEMRLNAWEQLDKFNNTNQIKNLEIEYWQKHGEKCSAQFIRKFAEIDAG</sequence>
<keyword evidence="1" id="KW-0378">Hydrolase</keyword>
<dbReference type="AlphaFoldDB" id="A0A5J4V073"/>
<evidence type="ECO:0000256" key="3">
    <source>
        <dbReference type="SAM" id="SignalP"/>
    </source>
</evidence>
<evidence type="ECO:0000313" key="5">
    <source>
        <dbReference type="EMBL" id="KAA6375435.1"/>
    </source>
</evidence>
<dbReference type="SUPFAM" id="SSF55545">
    <property type="entry name" value="beta-N-acetylhexosaminidase-like domain"/>
    <property type="match status" value="1"/>
</dbReference>
<dbReference type="Gene3D" id="3.30.379.10">
    <property type="entry name" value="Chitobiase/beta-hexosaminidase domain 2-like"/>
    <property type="match status" value="1"/>
</dbReference>
<evidence type="ECO:0000256" key="1">
    <source>
        <dbReference type="ARBA" id="ARBA00022801"/>
    </source>
</evidence>